<accession>A1HPH7</accession>
<dbReference type="EMBL" id="AAWL01000005">
    <property type="protein sequence ID" value="EAX47952.1"/>
    <property type="molecule type" value="Genomic_DNA"/>
</dbReference>
<reference evidence="1 2" key="2">
    <citation type="submission" date="2007-01" db="EMBL/GenBank/DDBJ databases">
        <title>Sequencing of the draft genome and assembly of Thermosinus carboxydivorans Nor1.</title>
        <authorList>
            <consortium name="US DOE Joint Genome Institute (JGI-PGF)"/>
            <person name="Copeland A."/>
            <person name="Lucas S."/>
            <person name="Lapidus A."/>
            <person name="Barry K."/>
            <person name="Glavina del Rio T."/>
            <person name="Dalin E."/>
            <person name="Tice H."/>
            <person name="Bruce D."/>
            <person name="Pitluck S."/>
            <person name="Richardson P."/>
        </authorList>
    </citation>
    <scope>NUCLEOTIDE SEQUENCE [LARGE SCALE GENOMIC DNA]</scope>
    <source>
        <strain evidence="1 2">Nor1</strain>
    </source>
</reference>
<sequence>MHNWGLILASSSYSSVTAINWLAKQGEFFTTAEIDILALSLNNQTVVEVGGGVIGSPFERVQSARGEMEFIKENICIVSYPGGPGLALIGINEEAIKKFKGIISKIEKEKPKIDKMLDLIAETPVAAAIIILDGCGTSEMGGGLYIKEINLKKVYYLPYDKVSGYFNLEIYLRGC</sequence>
<dbReference type="eggNOG" id="ENOG5033YZC">
    <property type="taxonomic scope" value="Bacteria"/>
</dbReference>
<dbReference type="AlphaFoldDB" id="A1HPH7"/>
<evidence type="ECO:0000313" key="2">
    <source>
        <dbReference type="Proteomes" id="UP000005139"/>
    </source>
</evidence>
<reference evidence="1 2" key="1">
    <citation type="submission" date="2007-01" db="EMBL/GenBank/DDBJ databases">
        <title>Annotation of the draft genome assembly of Thermosinus carboxydivorans Nor1.</title>
        <authorList>
            <consortium name="US DOE Joint Genome Institute (JGI-ORNL)"/>
            <person name="Larimer F."/>
            <person name="Land M."/>
            <person name="Hauser L."/>
        </authorList>
    </citation>
    <scope>NUCLEOTIDE SEQUENCE [LARGE SCALE GENOMIC DNA]</scope>
    <source>
        <strain evidence="1 2">Nor1</strain>
    </source>
</reference>
<dbReference type="OrthoDB" id="1729842at2"/>
<comment type="caution">
    <text evidence="1">The sequence shown here is derived from an EMBL/GenBank/DDBJ whole genome shotgun (WGS) entry which is preliminary data.</text>
</comment>
<keyword evidence="2" id="KW-1185">Reference proteome</keyword>
<dbReference type="Proteomes" id="UP000005139">
    <property type="component" value="Unassembled WGS sequence"/>
</dbReference>
<gene>
    <name evidence="1" type="ORF">TcarDRAFT_1830</name>
</gene>
<name>A1HPH7_9FIRM</name>
<proteinExistence type="predicted"/>
<dbReference type="RefSeq" id="WP_007288937.1">
    <property type="nucleotide sequence ID" value="NZ_AAWL01000005.1"/>
</dbReference>
<organism evidence="1 2">
    <name type="scientific">Thermosinus carboxydivorans Nor1</name>
    <dbReference type="NCBI Taxonomy" id="401526"/>
    <lineage>
        <taxon>Bacteria</taxon>
        <taxon>Bacillati</taxon>
        <taxon>Bacillota</taxon>
        <taxon>Negativicutes</taxon>
        <taxon>Selenomonadales</taxon>
        <taxon>Sporomusaceae</taxon>
        <taxon>Thermosinus</taxon>
    </lineage>
</organism>
<evidence type="ECO:0000313" key="1">
    <source>
        <dbReference type="EMBL" id="EAX47952.1"/>
    </source>
</evidence>
<protein>
    <submittedName>
        <fullName evidence="1">Uncharacterized protein</fullName>
    </submittedName>
</protein>